<gene>
    <name evidence="1" type="ORF">ACFO9E_07490</name>
</gene>
<dbReference type="Pfam" id="PF04075">
    <property type="entry name" value="F420H2_quin_red"/>
    <property type="match status" value="1"/>
</dbReference>
<protein>
    <submittedName>
        <fullName evidence="1">Nitroreductase family deazaflavin-dependent oxidoreductase</fullName>
    </submittedName>
</protein>
<sequence>MPQAHYIKPGRFDNIVNGAIGWLARRGISLMGTAELSVRGRTSGEWRRIPVNPLPYEGGPYLISARGHSQWVRNLRAAGGGKLQVGRKTRQFTAVELPDEEKPALLRNYLERWGWEVGRFFGEINAKSTDEELLAAAPKHPVFRITVTK</sequence>
<keyword evidence="2" id="KW-1185">Reference proteome</keyword>
<organism evidence="1 2">
    <name type="scientific">Streptomyces maoxianensis</name>
    <dbReference type="NCBI Taxonomy" id="1459942"/>
    <lineage>
        <taxon>Bacteria</taxon>
        <taxon>Bacillati</taxon>
        <taxon>Actinomycetota</taxon>
        <taxon>Actinomycetes</taxon>
        <taxon>Kitasatosporales</taxon>
        <taxon>Streptomycetaceae</taxon>
        <taxon>Streptomyces</taxon>
    </lineage>
</organism>
<evidence type="ECO:0000313" key="1">
    <source>
        <dbReference type="EMBL" id="MFC4607655.1"/>
    </source>
</evidence>
<dbReference type="NCBIfam" id="TIGR00026">
    <property type="entry name" value="hi_GC_TIGR00026"/>
    <property type="match status" value="1"/>
</dbReference>
<accession>A0ABV9G3K8</accession>
<dbReference type="InterPro" id="IPR004378">
    <property type="entry name" value="F420H2_quin_Rdtase"/>
</dbReference>
<name>A0ABV9G3K8_9ACTN</name>
<dbReference type="RefSeq" id="WP_381192665.1">
    <property type="nucleotide sequence ID" value="NZ_JBHSFE010000007.1"/>
</dbReference>
<reference evidence="2" key="1">
    <citation type="journal article" date="2019" name="Int. J. Syst. Evol. Microbiol.">
        <title>The Global Catalogue of Microorganisms (GCM) 10K type strain sequencing project: providing services to taxonomists for standard genome sequencing and annotation.</title>
        <authorList>
            <consortium name="The Broad Institute Genomics Platform"/>
            <consortium name="The Broad Institute Genome Sequencing Center for Infectious Disease"/>
            <person name="Wu L."/>
            <person name="Ma J."/>
        </authorList>
    </citation>
    <scope>NUCLEOTIDE SEQUENCE [LARGE SCALE GENOMIC DNA]</scope>
    <source>
        <strain evidence="2">CGMCC 4.7139</strain>
    </source>
</reference>
<evidence type="ECO:0000313" key="2">
    <source>
        <dbReference type="Proteomes" id="UP001595993"/>
    </source>
</evidence>
<dbReference type="EMBL" id="JBHSFE010000007">
    <property type="protein sequence ID" value="MFC4607655.1"/>
    <property type="molecule type" value="Genomic_DNA"/>
</dbReference>
<proteinExistence type="predicted"/>
<comment type="caution">
    <text evidence="1">The sequence shown here is derived from an EMBL/GenBank/DDBJ whole genome shotgun (WGS) entry which is preliminary data.</text>
</comment>
<dbReference type="InterPro" id="IPR012349">
    <property type="entry name" value="Split_barrel_FMN-bd"/>
</dbReference>
<dbReference type="Proteomes" id="UP001595993">
    <property type="component" value="Unassembled WGS sequence"/>
</dbReference>
<dbReference type="Gene3D" id="2.30.110.10">
    <property type="entry name" value="Electron Transport, Fmn-binding Protein, Chain A"/>
    <property type="match status" value="1"/>
</dbReference>